<keyword evidence="3" id="KW-1185">Reference proteome</keyword>
<dbReference type="Proteomes" id="UP000310200">
    <property type="component" value="Unassembled WGS sequence"/>
</dbReference>
<comment type="caution">
    <text evidence="2">The sequence shown here is derived from an EMBL/GenBank/DDBJ whole genome shotgun (WGS) entry which is preliminary data.</text>
</comment>
<accession>A0A4S2KTH2</accession>
<evidence type="ECO:0000313" key="2">
    <source>
        <dbReference type="EMBL" id="TGZ51419.1"/>
    </source>
</evidence>
<dbReference type="EMBL" id="QBLH01001669">
    <property type="protein sequence ID" value="TGZ51419.1"/>
    <property type="molecule type" value="Genomic_DNA"/>
</dbReference>
<gene>
    <name evidence="2" type="ORF">DBV15_08967</name>
</gene>
<feature type="compositionally biased region" description="Basic and acidic residues" evidence="1">
    <location>
        <begin position="29"/>
        <end position="40"/>
    </location>
</feature>
<sequence>MGHVAKVFSLCMCSHKEVSIRGNSAEFPPRSERHKSDMTHPGRRYGIGRVHHLAQKYFAGYAATPNRNPRKSFPSAIERRGRYPRNEAGTRKTAWKTRRNSPFQSQLHFYYIIKVENRESYKIFNGEVKEITRTGGDFPSNFLQG</sequence>
<evidence type="ECO:0000313" key="3">
    <source>
        <dbReference type="Proteomes" id="UP000310200"/>
    </source>
</evidence>
<reference evidence="2 3" key="1">
    <citation type="journal article" date="2019" name="Philos. Trans. R. Soc. Lond., B, Biol. Sci.">
        <title>Ant behaviour and brain gene expression of defending hosts depend on the ecological success of the intruding social parasite.</title>
        <authorList>
            <person name="Kaur R."/>
            <person name="Stoldt M."/>
            <person name="Jongepier E."/>
            <person name="Feldmeyer B."/>
            <person name="Menzel F."/>
            <person name="Bornberg-Bauer E."/>
            <person name="Foitzik S."/>
        </authorList>
    </citation>
    <scope>NUCLEOTIDE SEQUENCE [LARGE SCALE GENOMIC DNA]</scope>
    <source>
        <tissue evidence="2">Whole body</tissue>
    </source>
</reference>
<name>A0A4S2KTH2_9HYME</name>
<evidence type="ECO:0000256" key="1">
    <source>
        <dbReference type="SAM" id="MobiDB-lite"/>
    </source>
</evidence>
<dbReference type="AlphaFoldDB" id="A0A4S2KTH2"/>
<proteinExistence type="predicted"/>
<feature type="region of interest" description="Disordered" evidence="1">
    <location>
        <begin position="24"/>
        <end position="43"/>
    </location>
</feature>
<protein>
    <submittedName>
        <fullName evidence="2">Uncharacterized protein</fullName>
    </submittedName>
</protein>
<organism evidence="2 3">
    <name type="scientific">Temnothorax longispinosus</name>
    <dbReference type="NCBI Taxonomy" id="300112"/>
    <lineage>
        <taxon>Eukaryota</taxon>
        <taxon>Metazoa</taxon>
        <taxon>Ecdysozoa</taxon>
        <taxon>Arthropoda</taxon>
        <taxon>Hexapoda</taxon>
        <taxon>Insecta</taxon>
        <taxon>Pterygota</taxon>
        <taxon>Neoptera</taxon>
        <taxon>Endopterygota</taxon>
        <taxon>Hymenoptera</taxon>
        <taxon>Apocrita</taxon>
        <taxon>Aculeata</taxon>
        <taxon>Formicoidea</taxon>
        <taxon>Formicidae</taxon>
        <taxon>Myrmicinae</taxon>
        <taxon>Temnothorax</taxon>
    </lineage>
</organism>